<dbReference type="EMBL" id="ML210259">
    <property type="protein sequence ID" value="TFK21736.1"/>
    <property type="molecule type" value="Genomic_DNA"/>
</dbReference>
<feature type="region of interest" description="Disordered" evidence="1">
    <location>
        <begin position="40"/>
        <end position="82"/>
    </location>
</feature>
<reference evidence="2 3" key="1">
    <citation type="journal article" date="2019" name="Nat. Ecol. Evol.">
        <title>Megaphylogeny resolves global patterns of mushroom evolution.</title>
        <authorList>
            <person name="Varga T."/>
            <person name="Krizsan K."/>
            <person name="Foldi C."/>
            <person name="Dima B."/>
            <person name="Sanchez-Garcia M."/>
            <person name="Sanchez-Ramirez S."/>
            <person name="Szollosi G.J."/>
            <person name="Szarkandi J.G."/>
            <person name="Papp V."/>
            <person name="Albert L."/>
            <person name="Andreopoulos W."/>
            <person name="Angelini C."/>
            <person name="Antonin V."/>
            <person name="Barry K.W."/>
            <person name="Bougher N.L."/>
            <person name="Buchanan P."/>
            <person name="Buyck B."/>
            <person name="Bense V."/>
            <person name="Catcheside P."/>
            <person name="Chovatia M."/>
            <person name="Cooper J."/>
            <person name="Damon W."/>
            <person name="Desjardin D."/>
            <person name="Finy P."/>
            <person name="Geml J."/>
            <person name="Haridas S."/>
            <person name="Hughes K."/>
            <person name="Justo A."/>
            <person name="Karasinski D."/>
            <person name="Kautmanova I."/>
            <person name="Kiss B."/>
            <person name="Kocsube S."/>
            <person name="Kotiranta H."/>
            <person name="LaButti K.M."/>
            <person name="Lechner B.E."/>
            <person name="Liimatainen K."/>
            <person name="Lipzen A."/>
            <person name="Lukacs Z."/>
            <person name="Mihaltcheva S."/>
            <person name="Morgado L.N."/>
            <person name="Niskanen T."/>
            <person name="Noordeloos M.E."/>
            <person name="Ohm R.A."/>
            <person name="Ortiz-Santana B."/>
            <person name="Ovrebo C."/>
            <person name="Racz N."/>
            <person name="Riley R."/>
            <person name="Savchenko A."/>
            <person name="Shiryaev A."/>
            <person name="Soop K."/>
            <person name="Spirin V."/>
            <person name="Szebenyi C."/>
            <person name="Tomsovsky M."/>
            <person name="Tulloss R.E."/>
            <person name="Uehling J."/>
            <person name="Grigoriev I.V."/>
            <person name="Vagvolgyi C."/>
            <person name="Papp T."/>
            <person name="Martin F.M."/>
            <person name="Miettinen O."/>
            <person name="Hibbett D.S."/>
            <person name="Nagy L.G."/>
        </authorList>
    </citation>
    <scope>NUCLEOTIDE SEQUENCE [LARGE SCALE GENOMIC DNA]</scope>
    <source>
        <strain evidence="2 3">CBS 121175</strain>
    </source>
</reference>
<feature type="compositionally biased region" description="Basic and acidic residues" evidence="1">
    <location>
        <begin position="43"/>
        <end position="55"/>
    </location>
</feature>
<keyword evidence="3" id="KW-1185">Reference proteome</keyword>
<evidence type="ECO:0000313" key="2">
    <source>
        <dbReference type="EMBL" id="TFK21736.1"/>
    </source>
</evidence>
<evidence type="ECO:0000256" key="1">
    <source>
        <dbReference type="SAM" id="MobiDB-lite"/>
    </source>
</evidence>
<gene>
    <name evidence="2" type="ORF">FA15DRAFT_68178</name>
</gene>
<accession>A0A5C3KNE1</accession>
<evidence type="ECO:0000313" key="3">
    <source>
        <dbReference type="Proteomes" id="UP000307440"/>
    </source>
</evidence>
<name>A0A5C3KNE1_COPMA</name>
<organism evidence="2 3">
    <name type="scientific">Coprinopsis marcescibilis</name>
    <name type="common">Agaric fungus</name>
    <name type="synonym">Psathyrella marcescibilis</name>
    <dbReference type="NCBI Taxonomy" id="230819"/>
    <lineage>
        <taxon>Eukaryota</taxon>
        <taxon>Fungi</taxon>
        <taxon>Dikarya</taxon>
        <taxon>Basidiomycota</taxon>
        <taxon>Agaricomycotina</taxon>
        <taxon>Agaricomycetes</taxon>
        <taxon>Agaricomycetidae</taxon>
        <taxon>Agaricales</taxon>
        <taxon>Agaricineae</taxon>
        <taxon>Psathyrellaceae</taxon>
        <taxon>Coprinopsis</taxon>
    </lineage>
</organism>
<sequence>MVHTLRLDKYIMIMSQPTAPPVNSSTKYVCLHHWPQGPPPIPHEADLTTHPHDLSHPNPDSNGQKRICNSLPTPISIPTAQPRSQYLHGDHAHKQTCFSRHLRSTFDSQPAVATPCPTRPSPCPILAAQSFGLVA</sequence>
<proteinExistence type="predicted"/>
<dbReference type="Proteomes" id="UP000307440">
    <property type="component" value="Unassembled WGS sequence"/>
</dbReference>
<dbReference type="AlphaFoldDB" id="A0A5C3KNE1"/>
<feature type="compositionally biased region" description="Polar residues" evidence="1">
    <location>
        <begin position="70"/>
        <end position="82"/>
    </location>
</feature>
<protein>
    <submittedName>
        <fullName evidence="2">Uncharacterized protein</fullName>
    </submittedName>
</protein>